<organism evidence="1 2">
    <name type="scientific">Membranihabitans marinus</name>
    <dbReference type="NCBI Taxonomy" id="1227546"/>
    <lineage>
        <taxon>Bacteria</taxon>
        <taxon>Pseudomonadati</taxon>
        <taxon>Bacteroidota</taxon>
        <taxon>Saprospiria</taxon>
        <taxon>Saprospirales</taxon>
        <taxon>Saprospiraceae</taxon>
        <taxon>Membranihabitans</taxon>
    </lineage>
</organism>
<dbReference type="Proteomes" id="UP000753961">
    <property type="component" value="Unassembled WGS sequence"/>
</dbReference>
<evidence type="ECO:0000313" key="1">
    <source>
        <dbReference type="EMBL" id="MBY5959047.1"/>
    </source>
</evidence>
<dbReference type="GO" id="GO:0016757">
    <property type="term" value="F:glycosyltransferase activity"/>
    <property type="evidence" value="ECO:0007669"/>
    <property type="project" value="TreeGrafter"/>
</dbReference>
<proteinExistence type="predicted"/>
<dbReference type="SUPFAM" id="SSF53756">
    <property type="entry name" value="UDP-Glycosyltransferase/glycogen phosphorylase"/>
    <property type="match status" value="1"/>
</dbReference>
<evidence type="ECO:0000313" key="2">
    <source>
        <dbReference type="Proteomes" id="UP000753961"/>
    </source>
</evidence>
<dbReference type="Gene3D" id="3.40.50.2000">
    <property type="entry name" value="Glycogen Phosphorylase B"/>
    <property type="match status" value="2"/>
</dbReference>
<dbReference type="EMBL" id="JAHVHU010000011">
    <property type="protein sequence ID" value="MBY5959047.1"/>
    <property type="molecule type" value="Genomic_DNA"/>
</dbReference>
<dbReference type="PANTHER" id="PTHR12526">
    <property type="entry name" value="GLYCOSYLTRANSFERASE"/>
    <property type="match status" value="1"/>
</dbReference>
<accession>A0A953HNW4</accession>
<dbReference type="CDD" id="cd03801">
    <property type="entry name" value="GT4_PimA-like"/>
    <property type="match status" value="1"/>
</dbReference>
<gene>
    <name evidence="1" type="ORF">KUV50_12925</name>
</gene>
<comment type="caution">
    <text evidence="1">The sequence shown here is derived from an EMBL/GenBank/DDBJ whole genome shotgun (WGS) entry which is preliminary data.</text>
</comment>
<reference evidence="1" key="1">
    <citation type="submission" date="2021-06" db="EMBL/GenBank/DDBJ databases">
        <title>44 bacteria genomes isolated from Dapeng, Shenzhen.</title>
        <authorList>
            <person name="Zheng W."/>
            <person name="Yu S."/>
            <person name="Huang Y."/>
        </authorList>
    </citation>
    <scope>NUCLEOTIDE SEQUENCE</scope>
    <source>
        <strain evidence="1">DP5N28-2</strain>
    </source>
</reference>
<dbReference type="PANTHER" id="PTHR12526:SF600">
    <property type="entry name" value="GLYCOSYL TRANSFERASE GROUP 1"/>
    <property type="match status" value="1"/>
</dbReference>
<protein>
    <submittedName>
        <fullName evidence="1">Glycosyltransferase family 4 protein</fullName>
    </submittedName>
</protein>
<sequence>MKILQLCKKFPWPMKDGESVAVNAISKGLADLGVTMDLLAMNTQKHFTAVDSDVLESMPQYRIVKWVPIDTGLSVFQALGSLLEGSSYHLKRFIAPEFEAALCDMLTQQSEDYDFIILESLYMVPYIRTIQQHSQAKIIFRSHNLEFEIWDRLSKNNRNPILKWYLGKLARKLKDYEFTRIHDIDYLIPISPVDKSKYQELGYRGQLYTLPLGIDLSRYPIRQSSQNGWIEIGFIGSLDWRPNVEGLQWFLSKVWPKIEVRHPNLFRLHIAGRNLPDKIRNQASQSIIVHGEVADAIEFIQRYDYFVVPLFSGSGMRVKILEAMAMGKIVLSTQIGIEGIPATPEKEFIKVNDQQEFLNAFDRMANQDFNIRILGRNARSFVEDNYGLNEVSHGFYEYLHDILQKSYHKVD</sequence>
<dbReference type="AlphaFoldDB" id="A0A953HNW4"/>
<dbReference type="RefSeq" id="WP_222580581.1">
    <property type="nucleotide sequence ID" value="NZ_JAHVHU010000011.1"/>
</dbReference>
<keyword evidence="2" id="KW-1185">Reference proteome</keyword>
<name>A0A953HNW4_9BACT</name>
<dbReference type="Pfam" id="PF13692">
    <property type="entry name" value="Glyco_trans_1_4"/>
    <property type="match status" value="1"/>
</dbReference>